<keyword evidence="6" id="KW-0336">GPI-anchor</keyword>
<evidence type="ECO:0000256" key="4">
    <source>
        <dbReference type="ARBA" id="ARBA00012780"/>
    </source>
</evidence>
<evidence type="ECO:0000256" key="12">
    <source>
        <dbReference type="ARBA" id="ARBA00023295"/>
    </source>
</evidence>
<dbReference type="FunFam" id="1.20.58.1040:FF:000001">
    <property type="entry name" value="Glucan endo-1,3-beta-glucosidase 4"/>
    <property type="match status" value="1"/>
</dbReference>
<dbReference type="GO" id="GO:0009506">
    <property type="term" value="C:plasmodesma"/>
    <property type="evidence" value="ECO:0007669"/>
    <property type="project" value="UniProtKB-ARBA"/>
</dbReference>
<evidence type="ECO:0000256" key="8">
    <source>
        <dbReference type="ARBA" id="ARBA00022801"/>
    </source>
</evidence>
<evidence type="ECO:0000313" key="18">
    <source>
        <dbReference type="Proteomes" id="UP000001514"/>
    </source>
</evidence>
<keyword evidence="9" id="KW-0472">Membrane</keyword>
<evidence type="ECO:0000256" key="5">
    <source>
        <dbReference type="ARBA" id="ARBA00022475"/>
    </source>
</evidence>
<dbReference type="AlphaFoldDB" id="D8QT93"/>
<evidence type="ECO:0000256" key="3">
    <source>
        <dbReference type="ARBA" id="ARBA00008773"/>
    </source>
</evidence>
<dbReference type="KEGG" id="smo:SELMODRAFT_438073"/>
<dbReference type="GO" id="GO:0098552">
    <property type="term" value="C:side of membrane"/>
    <property type="evidence" value="ECO:0007669"/>
    <property type="project" value="UniProtKB-KW"/>
</dbReference>
<protein>
    <recommendedName>
        <fullName evidence="4">glucan endo-1,3-beta-D-glucosidase</fullName>
        <ecNumber evidence="4">3.2.1.39</ecNumber>
    </recommendedName>
</protein>
<dbReference type="SMART" id="SM00768">
    <property type="entry name" value="X8"/>
    <property type="match status" value="1"/>
</dbReference>
<keyword evidence="12" id="KW-0326">Glycosidase</keyword>
<evidence type="ECO:0000256" key="7">
    <source>
        <dbReference type="ARBA" id="ARBA00022729"/>
    </source>
</evidence>
<keyword evidence="8" id="KW-0378">Hydrolase</keyword>
<evidence type="ECO:0000256" key="1">
    <source>
        <dbReference type="ARBA" id="ARBA00000382"/>
    </source>
</evidence>
<dbReference type="Proteomes" id="UP000001514">
    <property type="component" value="Unassembled WGS sequence"/>
</dbReference>
<dbReference type="InterPro" id="IPR017853">
    <property type="entry name" value="GH"/>
</dbReference>
<keyword evidence="11" id="KW-0325">Glycoprotein</keyword>
<dbReference type="eggNOG" id="ENOG502QQAD">
    <property type="taxonomic scope" value="Eukaryota"/>
</dbReference>
<evidence type="ECO:0000256" key="11">
    <source>
        <dbReference type="ARBA" id="ARBA00023180"/>
    </source>
</evidence>
<dbReference type="OMA" id="HQLACIG"/>
<dbReference type="InterPro" id="IPR012946">
    <property type="entry name" value="X8"/>
</dbReference>
<evidence type="ECO:0000256" key="9">
    <source>
        <dbReference type="ARBA" id="ARBA00023136"/>
    </source>
</evidence>
<evidence type="ECO:0000256" key="15">
    <source>
        <dbReference type="SAM" id="SignalP"/>
    </source>
</evidence>
<dbReference type="InterPro" id="IPR000490">
    <property type="entry name" value="Glyco_hydro_17"/>
</dbReference>
<dbReference type="FunFam" id="3.20.20.80:FF:000005">
    <property type="entry name" value="Glucan endo-1,3-beta-glucosidase 14"/>
    <property type="match status" value="1"/>
</dbReference>
<dbReference type="EMBL" id="GL377566">
    <property type="protein sequence ID" value="EFJ37573.1"/>
    <property type="molecule type" value="Genomic_DNA"/>
</dbReference>
<dbReference type="InterPro" id="IPR044965">
    <property type="entry name" value="Glyco_hydro_17_plant"/>
</dbReference>
<dbReference type="EC" id="3.2.1.39" evidence="4"/>
<dbReference type="OrthoDB" id="1938138at2759"/>
<feature type="domain" description="X8" evidence="16">
    <location>
        <begin position="408"/>
        <end position="493"/>
    </location>
</feature>
<keyword evidence="7 15" id="KW-0732">Signal</keyword>
<comment type="similarity">
    <text evidence="3 13">Belongs to the glycosyl hydrolase 17 family.</text>
</comment>
<evidence type="ECO:0000256" key="13">
    <source>
        <dbReference type="RuleBase" id="RU004335"/>
    </source>
</evidence>
<accession>D8QT93</accession>
<dbReference type="SUPFAM" id="SSF51445">
    <property type="entry name" value="(Trans)glycosidases"/>
    <property type="match status" value="1"/>
</dbReference>
<dbReference type="HOGENOM" id="CLU_024953_3_4_1"/>
<dbReference type="Gramene" id="EFJ37573">
    <property type="protein sequence ID" value="EFJ37573"/>
    <property type="gene ID" value="SELMODRAFT_438073"/>
</dbReference>
<feature type="compositionally biased region" description="Pro residues" evidence="14">
    <location>
        <begin position="380"/>
        <end position="397"/>
    </location>
</feature>
<evidence type="ECO:0000313" key="17">
    <source>
        <dbReference type="EMBL" id="EFJ37573.1"/>
    </source>
</evidence>
<proteinExistence type="inferred from homology"/>
<dbReference type="Gene3D" id="3.20.20.80">
    <property type="entry name" value="Glycosidases"/>
    <property type="match status" value="1"/>
</dbReference>
<feature type="compositionally biased region" description="Low complexity" evidence="14">
    <location>
        <begin position="358"/>
        <end position="379"/>
    </location>
</feature>
<comment type="catalytic activity">
    <reaction evidence="1">
        <text>Hydrolysis of (1-&gt;3)-beta-D-glucosidic linkages in (1-&gt;3)-beta-D-glucans.</text>
        <dbReference type="EC" id="3.2.1.39"/>
    </reaction>
</comment>
<keyword evidence="10" id="KW-1015">Disulfide bond</keyword>
<dbReference type="InParanoid" id="D8QT93"/>
<gene>
    <name evidence="17" type="ORF">SELMODRAFT_438073</name>
</gene>
<evidence type="ECO:0000256" key="14">
    <source>
        <dbReference type="SAM" id="MobiDB-lite"/>
    </source>
</evidence>
<name>D8QT93_SELML</name>
<evidence type="ECO:0000256" key="10">
    <source>
        <dbReference type="ARBA" id="ARBA00023157"/>
    </source>
</evidence>
<dbReference type="Pfam" id="PF07983">
    <property type="entry name" value="X8"/>
    <property type="match status" value="1"/>
</dbReference>
<dbReference type="Gene3D" id="1.20.58.1040">
    <property type="match status" value="1"/>
</dbReference>
<keyword evidence="6" id="KW-0449">Lipoprotein</keyword>
<dbReference type="GO" id="GO:0042973">
    <property type="term" value="F:glucan endo-1,3-beta-D-glucosidase activity"/>
    <property type="evidence" value="ECO:0007669"/>
    <property type="project" value="UniProtKB-EC"/>
</dbReference>
<dbReference type="GO" id="GO:0005886">
    <property type="term" value="C:plasma membrane"/>
    <property type="evidence" value="ECO:0000318"/>
    <property type="project" value="GO_Central"/>
</dbReference>
<dbReference type="PANTHER" id="PTHR32227">
    <property type="entry name" value="GLUCAN ENDO-1,3-BETA-GLUCOSIDASE BG1-RELATED-RELATED"/>
    <property type="match status" value="1"/>
</dbReference>
<dbReference type="Pfam" id="PF00332">
    <property type="entry name" value="Glyco_hydro_17"/>
    <property type="match status" value="1"/>
</dbReference>
<feature type="chain" id="PRO_5003121211" description="glucan endo-1,3-beta-D-glucosidase" evidence="15">
    <location>
        <begin position="33"/>
        <end position="497"/>
    </location>
</feature>
<comment type="subcellular location">
    <subcellularLocation>
        <location evidence="2">Cell membrane</location>
        <topology evidence="2">Lipid-anchor</topology>
        <topology evidence="2">GPI-anchor</topology>
    </subcellularLocation>
</comment>
<keyword evidence="18" id="KW-1185">Reference proteome</keyword>
<dbReference type="GO" id="GO:0005975">
    <property type="term" value="P:carbohydrate metabolic process"/>
    <property type="evidence" value="ECO:0007669"/>
    <property type="project" value="InterPro"/>
</dbReference>
<organism evidence="18">
    <name type="scientific">Selaginella moellendorffii</name>
    <name type="common">Spikemoss</name>
    <dbReference type="NCBI Taxonomy" id="88036"/>
    <lineage>
        <taxon>Eukaryota</taxon>
        <taxon>Viridiplantae</taxon>
        <taxon>Streptophyta</taxon>
        <taxon>Embryophyta</taxon>
        <taxon>Tracheophyta</taxon>
        <taxon>Lycopodiopsida</taxon>
        <taxon>Selaginellales</taxon>
        <taxon>Selaginellaceae</taxon>
        <taxon>Selaginella</taxon>
    </lineage>
</organism>
<evidence type="ECO:0000259" key="16">
    <source>
        <dbReference type="SMART" id="SM00768"/>
    </source>
</evidence>
<evidence type="ECO:0000256" key="6">
    <source>
        <dbReference type="ARBA" id="ARBA00022622"/>
    </source>
</evidence>
<evidence type="ECO:0000256" key="2">
    <source>
        <dbReference type="ARBA" id="ARBA00004609"/>
    </source>
</evidence>
<keyword evidence="5" id="KW-1003">Cell membrane</keyword>
<feature type="region of interest" description="Disordered" evidence="14">
    <location>
        <begin position="358"/>
        <end position="401"/>
    </location>
</feature>
<sequence>MVIGTIGKKNKVAMLFVALWLVFACSISSAEAAIGVNYGSLADNLSPPGEVVKLLKSSSIGKLKLYDADSAMLSALSDTGVEVVIGVTNEEIPRLGSPSFANAWVSKNVVQHLPKTKIKYISVGNEVLTTSEQQLASVLLPAMQNLHNALVGFKADDQVKVTSPQSLGILSVSFPPSSGIFKSKVVDTALKSVLQFLSLTKAPLMINAYPYFAYRNNPSDISLPYALFLPNGGFADPRTGLVYTNLLSAQLDAVYFAMEKLGFPNMELSVSETGWPSVGDVSEPGVSVQNAMNYNRNLISFVNSGVGTPARPRVPLEAYIFSLFNEDLKPGPTSERNFGIFRPDGTLSYDIGLMKTTAAAPSTGSPATNSSSNSTTTPASSPPAPASPAADPGPPNNPGIGPGGPGPVWCVAKPNADANSLLVALNYACGEGLADCTAIQFGAQCFYPNDLPSHASYAFNSYFVKHGGNKWNCYFGNTAMLTLSDPSYGVCTYPSVK</sequence>
<feature type="signal peptide" evidence="15">
    <location>
        <begin position="1"/>
        <end position="32"/>
    </location>
</feature>
<reference evidence="17 18" key="1">
    <citation type="journal article" date="2011" name="Science">
        <title>The Selaginella genome identifies genetic changes associated with the evolution of vascular plants.</title>
        <authorList>
            <person name="Banks J.A."/>
            <person name="Nishiyama T."/>
            <person name="Hasebe M."/>
            <person name="Bowman J.L."/>
            <person name="Gribskov M."/>
            <person name="dePamphilis C."/>
            <person name="Albert V.A."/>
            <person name="Aono N."/>
            <person name="Aoyama T."/>
            <person name="Ambrose B.A."/>
            <person name="Ashton N.W."/>
            <person name="Axtell M.J."/>
            <person name="Barker E."/>
            <person name="Barker M.S."/>
            <person name="Bennetzen J.L."/>
            <person name="Bonawitz N.D."/>
            <person name="Chapple C."/>
            <person name="Cheng C."/>
            <person name="Correa L.G."/>
            <person name="Dacre M."/>
            <person name="DeBarry J."/>
            <person name="Dreyer I."/>
            <person name="Elias M."/>
            <person name="Engstrom E.M."/>
            <person name="Estelle M."/>
            <person name="Feng L."/>
            <person name="Finet C."/>
            <person name="Floyd S.K."/>
            <person name="Frommer W.B."/>
            <person name="Fujita T."/>
            <person name="Gramzow L."/>
            <person name="Gutensohn M."/>
            <person name="Harholt J."/>
            <person name="Hattori M."/>
            <person name="Heyl A."/>
            <person name="Hirai T."/>
            <person name="Hiwatashi Y."/>
            <person name="Ishikawa M."/>
            <person name="Iwata M."/>
            <person name="Karol K.G."/>
            <person name="Koehler B."/>
            <person name="Kolukisaoglu U."/>
            <person name="Kubo M."/>
            <person name="Kurata T."/>
            <person name="Lalonde S."/>
            <person name="Li K."/>
            <person name="Li Y."/>
            <person name="Litt A."/>
            <person name="Lyons E."/>
            <person name="Manning G."/>
            <person name="Maruyama T."/>
            <person name="Michael T.P."/>
            <person name="Mikami K."/>
            <person name="Miyazaki S."/>
            <person name="Morinaga S."/>
            <person name="Murata T."/>
            <person name="Mueller-Roeber B."/>
            <person name="Nelson D.R."/>
            <person name="Obara M."/>
            <person name="Oguri Y."/>
            <person name="Olmstead R.G."/>
            <person name="Onodera N."/>
            <person name="Petersen B.L."/>
            <person name="Pils B."/>
            <person name="Prigge M."/>
            <person name="Rensing S.A."/>
            <person name="Riano-Pachon D.M."/>
            <person name="Roberts A.W."/>
            <person name="Sato Y."/>
            <person name="Scheller H.V."/>
            <person name="Schulz B."/>
            <person name="Schulz C."/>
            <person name="Shakirov E.V."/>
            <person name="Shibagaki N."/>
            <person name="Shinohara N."/>
            <person name="Shippen D.E."/>
            <person name="Soerensen I."/>
            <person name="Sotooka R."/>
            <person name="Sugimoto N."/>
            <person name="Sugita M."/>
            <person name="Sumikawa N."/>
            <person name="Tanurdzic M."/>
            <person name="Theissen G."/>
            <person name="Ulvskov P."/>
            <person name="Wakazuki S."/>
            <person name="Weng J.K."/>
            <person name="Willats W.W."/>
            <person name="Wipf D."/>
            <person name="Wolf P.G."/>
            <person name="Yang L."/>
            <person name="Zimmer A.D."/>
            <person name="Zhu Q."/>
            <person name="Mitros T."/>
            <person name="Hellsten U."/>
            <person name="Loque D."/>
            <person name="Otillar R."/>
            <person name="Salamov A."/>
            <person name="Schmutz J."/>
            <person name="Shapiro H."/>
            <person name="Lindquist E."/>
            <person name="Lucas S."/>
            <person name="Rokhsar D."/>
            <person name="Grigoriev I.V."/>
        </authorList>
    </citation>
    <scope>NUCLEOTIDE SEQUENCE [LARGE SCALE GENOMIC DNA]</scope>
</reference>